<name>A0ABR1EKG3_NECAM</name>
<evidence type="ECO:0000313" key="2">
    <source>
        <dbReference type="Proteomes" id="UP001303046"/>
    </source>
</evidence>
<dbReference type="Proteomes" id="UP001303046">
    <property type="component" value="Unassembled WGS sequence"/>
</dbReference>
<evidence type="ECO:0000313" key="1">
    <source>
        <dbReference type="EMBL" id="KAK6762266.1"/>
    </source>
</evidence>
<sequence length="180" mass="20706">MSIFTTIIQPEHITAWRLPGGSRVLMEKPGSEEGSAVCLLVCNSWSLEPPATKHRGGHRVSLLQAAGRRGCETLRENGQGLTSVEATKILMENQQYEMANEHVRKAVRLLEGNSSMCMQALYILVEIHFHMYQWEQLLTDADYLWIHVMKTRPKNVRSRRMLKDLEVFTVLVLQKSRVWM</sequence>
<dbReference type="EMBL" id="JAVFWL010000006">
    <property type="protein sequence ID" value="KAK6762266.1"/>
    <property type="molecule type" value="Genomic_DNA"/>
</dbReference>
<organism evidence="1 2">
    <name type="scientific">Necator americanus</name>
    <name type="common">Human hookworm</name>
    <dbReference type="NCBI Taxonomy" id="51031"/>
    <lineage>
        <taxon>Eukaryota</taxon>
        <taxon>Metazoa</taxon>
        <taxon>Ecdysozoa</taxon>
        <taxon>Nematoda</taxon>
        <taxon>Chromadorea</taxon>
        <taxon>Rhabditida</taxon>
        <taxon>Rhabditina</taxon>
        <taxon>Rhabditomorpha</taxon>
        <taxon>Strongyloidea</taxon>
        <taxon>Ancylostomatidae</taxon>
        <taxon>Bunostominae</taxon>
        <taxon>Necator</taxon>
    </lineage>
</organism>
<gene>
    <name evidence="1" type="primary">Necator_chrX.g23265</name>
    <name evidence="1" type="ORF">RB195_023102</name>
</gene>
<keyword evidence="2" id="KW-1185">Reference proteome</keyword>
<accession>A0ABR1EKG3</accession>
<proteinExistence type="predicted"/>
<protein>
    <submittedName>
        <fullName evidence="1">Uncharacterized protein</fullName>
    </submittedName>
</protein>
<reference evidence="1 2" key="1">
    <citation type="submission" date="2023-08" db="EMBL/GenBank/DDBJ databases">
        <title>A Necator americanus chromosomal reference genome.</title>
        <authorList>
            <person name="Ilik V."/>
            <person name="Petrzelkova K.J."/>
            <person name="Pardy F."/>
            <person name="Fuh T."/>
            <person name="Niatou-Singa F.S."/>
            <person name="Gouil Q."/>
            <person name="Baker L."/>
            <person name="Ritchie M.E."/>
            <person name="Jex A.R."/>
            <person name="Gazzola D."/>
            <person name="Li H."/>
            <person name="Toshio Fujiwara R."/>
            <person name="Zhan B."/>
            <person name="Aroian R.V."/>
            <person name="Pafco B."/>
            <person name="Schwarz E.M."/>
        </authorList>
    </citation>
    <scope>NUCLEOTIDE SEQUENCE [LARGE SCALE GENOMIC DNA]</scope>
    <source>
        <strain evidence="1 2">Aroian</strain>
        <tissue evidence="1">Whole animal</tissue>
    </source>
</reference>
<comment type="caution">
    <text evidence="1">The sequence shown here is derived from an EMBL/GenBank/DDBJ whole genome shotgun (WGS) entry which is preliminary data.</text>
</comment>